<dbReference type="AlphaFoldDB" id="A0A0A8ZFM7"/>
<dbReference type="EMBL" id="GBRH01264233">
    <property type="protein sequence ID" value="JAD33662.1"/>
    <property type="molecule type" value="Transcribed_RNA"/>
</dbReference>
<protein>
    <submittedName>
        <fullName evidence="1">Uncharacterized protein</fullName>
    </submittedName>
</protein>
<evidence type="ECO:0000313" key="1">
    <source>
        <dbReference type="EMBL" id="JAD33662.1"/>
    </source>
</evidence>
<name>A0A0A8ZFM7_ARUDO</name>
<accession>A0A0A8ZFM7</accession>
<organism evidence="1">
    <name type="scientific">Arundo donax</name>
    <name type="common">Giant reed</name>
    <name type="synonym">Donax arundinaceus</name>
    <dbReference type="NCBI Taxonomy" id="35708"/>
    <lineage>
        <taxon>Eukaryota</taxon>
        <taxon>Viridiplantae</taxon>
        <taxon>Streptophyta</taxon>
        <taxon>Embryophyta</taxon>
        <taxon>Tracheophyta</taxon>
        <taxon>Spermatophyta</taxon>
        <taxon>Magnoliopsida</taxon>
        <taxon>Liliopsida</taxon>
        <taxon>Poales</taxon>
        <taxon>Poaceae</taxon>
        <taxon>PACMAD clade</taxon>
        <taxon>Arundinoideae</taxon>
        <taxon>Arundineae</taxon>
        <taxon>Arundo</taxon>
    </lineage>
</organism>
<proteinExistence type="predicted"/>
<reference evidence="1" key="1">
    <citation type="submission" date="2014-09" db="EMBL/GenBank/DDBJ databases">
        <authorList>
            <person name="Magalhaes I.L.F."/>
            <person name="Oliveira U."/>
            <person name="Santos F.R."/>
            <person name="Vidigal T.H.D.A."/>
            <person name="Brescovit A.D."/>
            <person name="Santos A.J."/>
        </authorList>
    </citation>
    <scope>NUCLEOTIDE SEQUENCE</scope>
    <source>
        <tissue evidence="1">Shoot tissue taken approximately 20 cm above the soil surface</tissue>
    </source>
</reference>
<reference evidence="1" key="2">
    <citation type="journal article" date="2015" name="Data Brief">
        <title>Shoot transcriptome of the giant reed, Arundo donax.</title>
        <authorList>
            <person name="Barrero R.A."/>
            <person name="Guerrero F.D."/>
            <person name="Moolhuijzen P."/>
            <person name="Goolsby J.A."/>
            <person name="Tidwell J."/>
            <person name="Bellgard S.E."/>
            <person name="Bellgard M.I."/>
        </authorList>
    </citation>
    <scope>NUCLEOTIDE SEQUENCE</scope>
    <source>
        <tissue evidence="1">Shoot tissue taken approximately 20 cm above the soil surface</tissue>
    </source>
</reference>
<sequence>MFINLTMRTCGVNLMLTKCCKFCELINCVSCPWGLGCY</sequence>